<name>A0A6P8YWM1_THRPL</name>
<dbReference type="KEGG" id="tpal:117647108"/>
<proteinExistence type="predicted"/>
<dbReference type="InParanoid" id="A0A6P8YWM1"/>
<protein>
    <submittedName>
        <fullName evidence="2">Uncharacterized protein LOC117647108</fullName>
    </submittedName>
</protein>
<dbReference type="RefSeq" id="XP_034244523.1">
    <property type="nucleotide sequence ID" value="XM_034388632.1"/>
</dbReference>
<sequence length="181" mass="20327">MTTDTMLPSGVASGVAGDHKEILKHDLPVLKVTLPPDVDAEGDSYWKLDRRDSGSLFWRKDSVACKTSRVKFLHDVDVREFHPRPEERLSHSEDGAEAEEDDIYSDDYILRHDVEPSGWMRPSALRPANLFGYRRLRLPRKRVTGPDGTAPKESSVFMSLVCLVAILVTAWLQGSISPINL</sequence>
<evidence type="ECO:0000313" key="2">
    <source>
        <dbReference type="RefSeq" id="XP_034244523.1"/>
    </source>
</evidence>
<dbReference type="AlphaFoldDB" id="A0A6P8YWM1"/>
<organism evidence="2">
    <name type="scientific">Thrips palmi</name>
    <name type="common">Melon thrips</name>
    <dbReference type="NCBI Taxonomy" id="161013"/>
    <lineage>
        <taxon>Eukaryota</taxon>
        <taxon>Metazoa</taxon>
        <taxon>Ecdysozoa</taxon>
        <taxon>Arthropoda</taxon>
        <taxon>Hexapoda</taxon>
        <taxon>Insecta</taxon>
        <taxon>Pterygota</taxon>
        <taxon>Neoptera</taxon>
        <taxon>Paraneoptera</taxon>
        <taxon>Thysanoptera</taxon>
        <taxon>Terebrantia</taxon>
        <taxon>Thripoidea</taxon>
        <taxon>Thripidae</taxon>
        <taxon>Thrips</taxon>
    </lineage>
</organism>
<evidence type="ECO:0000313" key="1">
    <source>
        <dbReference type="Proteomes" id="UP000515158"/>
    </source>
</evidence>
<keyword evidence="1" id="KW-1185">Reference proteome</keyword>
<dbReference type="GeneID" id="117647108"/>
<accession>A0A6P8YWM1</accession>
<gene>
    <name evidence="2" type="primary">LOC117647108</name>
</gene>
<dbReference type="Proteomes" id="UP000515158">
    <property type="component" value="Unplaced"/>
</dbReference>
<dbReference type="OrthoDB" id="8197637at2759"/>
<reference evidence="2" key="1">
    <citation type="submission" date="2025-08" db="UniProtKB">
        <authorList>
            <consortium name="RefSeq"/>
        </authorList>
    </citation>
    <scope>IDENTIFICATION</scope>
    <source>
        <tissue evidence="2">Total insect</tissue>
    </source>
</reference>